<evidence type="ECO:0000313" key="13">
    <source>
        <dbReference type="EMBL" id="OCQ20212.1"/>
    </source>
</evidence>
<feature type="binding site" evidence="10">
    <location>
        <position position="241"/>
    </location>
    <ligand>
        <name>UDP-N-acetyl-alpha-D-glucosamine</name>
        <dbReference type="ChEBI" id="CHEBI:57705"/>
    </ligand>
</feature>
<evidence type="ECO:0000256" key="2">
    <source>
        <dbReference type="ARBA" id="ARBA00022618"/>
    </source>
</evidence>
<proteinExistence type="inferred from homology"/>
<dbReference type="AlphaFoldDB" id="A0A1C0TN12"/>
<keyword evidence="1 10" id="KW-1003">Cell membrane</keyword>
<feature type="binding site" evidence="10">
    <location>
        <position position="124"/>
    </location>
    <ligand>
        <name>UDP-N-acetyl-alpha-D-glucosamine</name>
        <dbReference type="ChEBI" id="CHEBI:57705"/>
    </ligand>
</feature>
<gene>
    <name evidence="10" type="primary">murG</name>
    <name evidence="13" type="ORF">A7985_17435</name>
</gene>
<comment type="function">
    <text evidence="10">Cell wall formation. Catalyzes the transfer of a GlcNAc subunit on undecaprenyl-pyrophosphoryl-MurNAc-pentapeptide (lipid intermediate I) to form undecaprenyl-pyrophosphoryl-MurNAc-(pentapeptide)GlcNAc (lipid intermediate II).</text>
</comment>
<comment type="catalytic activity">
    <reaction evidence="10">
        <text>di-trans,octa-cis-undecaprenyl diphospho-N-acetyl-alpha-D-muramoyl-L-alanyl-D-glutamyl-meso-2,6-diaminopimeloyl-D-alanyl-D-alanine + UDP-N-acetyl-alpha-D-glucosamine = di-trans,octa-cis-undecaprenyl diphospho-[N-acetyl-alpha-D-glucosaminyl-(1-&gt;4)]-N-acetyl-alpha-D-muramoyl-L-alanyl-D-glutamyl-meso-2,6-diaminopimeloyl-D-alanyl-D-alanine + UDP + H(+)</text>
        <dbReference type="Rhea" id="RHEA:31227"/>
        <dbReference type="ChEBI" id="CHEBI:15378"/>
        <dbReference type="ChEBI" id="CHEBI:57705"/>
        <dbReference type="ChEBI" id="CHEBI:58223"/>
        <dbReference type="ChEBI" id="CHEBI:61387"/>
        <dbReference type="ChEBI" id="CHEBI:61388"/>
        <dbReference type="EC" id="2.4.1.227"/>
    </reaction>
</comment>
<organism evidence="13 14">
    <name type="scientific">Pseudoalteromonas luteoviolacea</name>
    <dbReference type="NCBI Taxonomy" id="43657"/>
    <lineage>
        <taxon>Bacteria</taxon>
        <taxon>Pseudomonadati</taxon>
        <taxon>Pseudomonadota</taxon>
        <taxon>Gammaproteobacteria</taxon>
        <taxon>Alteromonadales</taxon>
        <taxon>Pseudoalteromonadaceae</taxon>
        <taxon>Pseudoalteromonas</taxon>
    </lineage>
</organism>
<comment type="caution">
    <text evidence="13">The sequence shown here is derived from an EMBL/GenBank/DDBJ whole genome shotgun (WGS) entry which is preliminary data.</text>
</comment>
<comment type="pathway">
    <text evidence="10">Cell wall biogenesis; peptidoglycan biosynthesis.</text>
</comment>
<keyword evidence="4 10" id="KW-0808">Transferase</keyword>
<keyword evidence="7 10" id="KW-0472">Membrane</keyword>
<evidence type="ECO:0000313" key="14">
    <source>
        <dbReference type="Proteomes" id="UP000093366"/>
    </source>
</evidence>
<dbReference type="SUPFAM" id="SSF53756">
    <property type="entry name" value="UDP-Glycosyltransferase/glycogen phosphorylase"/>
    <property type="match status" value="1"/>
</dbReference>
<name>A0A1C0TN12_9GAMM</name>
<dbReference type="InterPro" id="IPR007235">
    <property type="entry name" value="Glyco_trans_28_C"/>
</dbReference>
<evidence type="ECO:0000259" key="11">
    <source>
        <dbReference type="Pfam" id="PF03033"/>
    </source>
</evidence>
<evidence type="ECO:0000256" key="8">
    <source>
        <dbReference type="ARBA" id="ARBA00023306"/>
    </source>
</evidence>
<dbReference type="NCBIfam" id="TIGR01133">
    <property type="entry name" value="murG"/>
    <property type="match status" value="1"/>
</dbReference>
<dbReference type="EC" id="2.4.1.227" evidence="10"/>
<feature type="binding site" evidence="10">
    <location>
        <position position="185"/>
    </location>
    <ligand>
        <name>UDP-N-acetyl-alpha-D-glucosamine</name>
        <dbReference type="ChEBI" id="CHEBI:57705"/>
    </ligand>
</feature>
<dbReference type="GO" id="GO:0005886">
    <property type="term" value="C:plasma membrane"/>
    <property type="evidence" value="ECO:0007669"/>
    <property type="project" value="UniProtKB-SubCell"/>
</dbReference>
<keyword evidence="8 10" id="KW-0131">Cell cycle</keyword>
<protein>
    <recommendedName>
        <fullName evidence="10">UDP-N-acetylglucosamine--N-acetylmuramyl-(pentapeptide) pyrophosphoryl-undecaprenol N-acetylglucosamine transferase</fullName>
        <ecNumber evidence="10">2.4.1.227</ecNumber>
    </recommendedName>
    <alternativeName>
        <fullName evidence="10">Undecaprenyl-PP-MurNAc-pentapeptide-UDPGlcNAc GlcNAc transferase</fullName>
    </alternativeName>
</protein>
<feature type="binding site" evidence="10">
    <location>
        <position position="286"/>
    </location>
    <ligand>
        <name>UDP-N-acetyl-alpha-D-glucosamine</name>
        <dbReference type="ChEBI" id="CHEBI:57705"/>
    </ligand>
</feature>
<evidence type="ECO:0000256" key="1">
    <source>
        <dbReference type="ARBA" id="ARBA00022475"/>
    </source>
</evidence>
<dbReference type="GO" id="GO:0051991">
    <property type="term" value="F:UDP-N-acetyl-D-glucosamine:N-acetylmuramoyl-L-alanyl-D-glutamyl-meso-2,6-diaminopimelyl-D-alanyl-D-alanine-diphosphoundecaprenol 4-beta-N-acetylglucosaminlytransferase activity"/>
    <property type="evidence" value="ECO:0007669"/>
    <property type="project" value="RHEA"/>
</dbReference>
<dbReference type="HAMAP" id="MF_00033">
    <property type="entry name" value="MurG"/>
    <property type="match status" value="1"/>
</dbReference>
<dbReference type="PANTHER" id="PTHR21015">
    <property type="entry name" value="UDP-N-ACETYLGLUCOSAMINE--N-ACETYLMURAMYL-(PENTAPEPTIDE) PYROPHOSPHORYL-UNDECAPRENOL N-ACETYLGLUCOSAMINE TRANSFERASE 1"/>
    <property type="match status" value="1"/>
</dbReference>
<evidence type="ECO:0000256" key="5">
    <source>
        <dbReference type="ARBA" id="ARBA00022960"/>
    </source>
</evidence>
<evidence type="ECO:0000256" key="7">
    <source>
        <dbReference type="ARBA" id="ARBA00023136"/>
    </source>
</evidence>
<dbReference type="GO" id="GO:0071555">
    <property type="term" value="P:cell wall organization"/>
    <property type="evidence" value="ECO:0007669"/>
    <property type="project" value="UniProtKB-KW"/>
</dbReference>
<keyword evidence="2 10" id="KW-0132">Cell division</keyword>
<dbReference type="RefSeq" id="WP_065791696.1">
    <property type="nucleotide sequence ID" value="NZ_JAGJED010000006.1"/>
</dbReference>
<keyword evidence="6 10" id="KW-0573">Peptidoglycan synthesis</keyword>
<evidence type="ECO:0000256" key="6">
    <source>
        <dbReference type="ARBA" id="ARBA00022984"/>
    </source>
</evidence>
<dbReference type="Pfam" id="PF03033">
    <property type="entry name" value="Glyco_transf_28"/>
    <property type="match status" value="1"/>
</dbReference>
<keyword evidence="9 10" id="KW-0961">Cell wall biogenesis/degradation</keyword>
<dbReference type="OrthoDB" id="9808936at2"/>
<dbReference type="UniPathway" id="UPA00219"/>
<feature type="binding site" evidence="10">
    <location>
        <begin position="12"/>
        <end position="14"/>
    </location>
    <ligand>
        <name>UDP-N-acetyl-alpha-D-glucosamine</name>
        <dbReference type="ChEBI" id="CHEBI:57705"/>
    </ligand>
</feature>
<dbReference type="CDD" id="cd03785">
    <property type="entry name" value="GT28_MurG"/>
    <property type="match status" value="1"/>
</dbReference>
<accession>A0A1C0TN12</accession>
<comment type="similarity">
    <text evidence="10">Belongs to the glycosyltransferase 28 family. MurG subfamily.</text>
</comment>
<dbReference type="GO" id="GO:0050511">
    <property type="term" value="F:undecaprenyldiphospho-muramoylpentapeptide beta-N-acetylglucosaminyltransferase activity"/>
    <property type="evidence" value="ECO:0007669"/>
    <property type="project" value="UniProtKB-UniRule"/>
</dbReference>
<feature type="binding site" evidence="10">
    <location>
        <begin position="260"/>
        <end position="265"/>
    </location>
    <ligand>
        <name>UDP-N-acetyl-alpha-D-glucosamine</name>
        <dbReference type="ChEBI" id="CHEBI:57705"/>
    </ligand>
</feature>
<dbReference type="Gene3D" id="3.40.50.2000">
    <property type="entry name" value="Glycogen Phosphorylase B"/>
    <property type="match status" value="2"/>
</dbReference>
<dbReference type="PANTHER" id="PTHR21015:SF22">
    <property type="entry name" value="GLYCOSYLTRANSFERASE"/>
    <property type="match status" value="1"/>
</dbReference>
<evidence type="ECO:0000256" key="3">
    <source>
        <dbReference type="ARBA" id="ARBA00022676"/>
    </source>
</evidence>
<feature type="binding site" evidence="10">
    <location>
        <position position="162"/>
    </location>
    <ligand>
        <name>UDP-N-acetyl-alpha-D-glucosamine</name>
        <dbReference type="ChEBI" id="CHEBI:57705"/>
    </ligand>
</feature>
<reference evidence="14" key="1">
    <citation type="submission" date="2016-07" db="EMBL/GenBank/DDBJ databases">
        <authorList>
            <person name="Florea S."/>
            <person name="Webb J.S."/>
            <person name="Jaromczyk J."/>
            <person name="Schardl C.L."/>
        </authorList>
    </citation>
    <scope>NUCLEOTIDE SEQUENCE [LARGE SCALE GENOMIC DNA]</scope>
    <source>
        <strain evidence="14">IPB1</strain>
    </source>
</reference>
<dbReference type="GO" id="GO:0005975">
    <property type="term" value="P:carbohydrate metabolic process"/>
    <property type="evidence" value="ECO:0007669"/>
    <property type="project" value="InterPro"/>
</dbReference>
<feature type="domain" description="Glycosyltransferase family 28 N-terminal" evidence="11">
    <location>
        <begin position="5"/>
        <end position="142"/>
    </location>
</feature>
<dbReference type="Pfam" id="PF04101">
    <property type="entry name" value="Glyco_tran_28_C"/>
    <property type="match status" value="1"/>
</dbReference>
<dbReference type="GO" id="GO:0008360">
    <property type="term" value="P:regulation of cell shape"/>
    <property type="evidence" value="ECO:0007669"/>
    <property type="project" value="UniProtKB-KW"/>
</dbReference>
<keyword evidence="3 10" id="KW-0328">Glycosyltransferase</keyword>
<feature type="domain" description="Glycosyl transferase family 28 C-terminal" evidence="12">
    <location>
        <begin position="180"/>
        <end position="334"/>
    </location>
</feature>
<evidence type="ECO:0000256" key="10">
    <source>
        <dbReference type="HAMAP-Rule" id="MF_00033"/>
    </source>
</evidence>
<dbReference type="GO" id="GO:0051301">
    <property type="term" value="P:cell division"/>
    <property type="evidence" value="ECO:0007669"/>
    <property type="project" value="UniProtKB-KW"/>
</dbReference>
<evidence type="ECO:0000259" key="12">
    <source>
        <dbReference type="Pfam" id="PF04101"/>
    </source>
</evidence>
<dbReference type="GO" id="GO:0009252">
    <property type="term" value="P:peptidoglycan biosynthetic process"/>
    <property type="evidence" value="ECO:0007669"/>
    <property type="project" value="UniProtKB-UniRule"/>
</dbReference>
<dbReference type="InterPro" id="IPR006009">
    <property type="entry name" value="GlcNAc_MurG"/>
</dbReference>
<sequence length="362" mass="39422">MTKRILVAAGGTGGHIFPGIAVAQQLKDAGWEVSWVGTEDRMEAQVVPKHGFDIDFITVKGLRGNGVKRLLQAPLMVFKAIIAAKHILKKHKPDVVLTMGGYVTGPVGVAAKLLGVPLVIHEQNAVAGFSNKMLAKFASRVLCAFKGAFPEARCDVVGNPIRDSVTQIQPKTIAQNINFLVVGGSLGAKVLNDTLPTIFNTLHKRKHCELSVWHQSGRGNEQDVATRYRDSQFTYNVDEFIENMDQAYDWADIIICRAGALTVSEVAAAGKMAVFVPLPHAVDDHQTQNASTLVDEGAALLVPQTELNEPNMVNLLEPYLCEPSRIEAKSQKAKSCAQLSATSTVVEIIKEMTSRREDCERK</sequence>
<keyword evidence="5 10" id="KW-0133">Cell shape</keyword>
<dbReference type="InterPro" id="IPR004276">
    <property type="entry name" value="GlycoTrans_28_N"/>
</dbReference>
<comment type="subcellular location">
    <subcellularLocation>
        <location evidence="10">Cell membrane</location>
        <topology evidence="10">Peripheral membrane protein</topology>
        <orientation evidence="10">Cytoplasmic side</orientation>
    </subcellularLocation>
</comment>
<evidence type="ECO:0000256" key="4">
    <source>
        <dbReference type="ARBA" id="ARBA00022679"/>
    </source>
</evidence>
<dbReference type="EMBL" id="MAUJ01000006">
    <property type="protein sequence ID" value="OCQ20212.1"/>
    <property type="molecule type" value="Genomic_DNA"/>
</dbReference>
<evidence type="ECO:0000256" key="9">
    <source>
        <dbReference type="ARBA" id="ARBA00023316"/>
    </source>
</evidence>
<dbReference type="Proteomes" id="UP000093366">
    <property type="component" value="Unassembled WGS sequence"/>
</dbReference>